<keyword evidence="4" id="KW-1185">Reference proteome</keyword>
<dbReference type="Proteomes" id="UP001611383">
    <property type="component" value="Chromosome"/>
</dbReference>
<protein>
    <submittedName>
        <fullName evidence="3">Response regulator</fullName>
    </submittedName>
</protein>
<evidence type="ECO:0000313" key="4">
    <source>
        <dbReference type="Proteomes" id="UP001611383"/>
    </source>
</evidence>
<evidence type="ECO:0000259" key="2">
    <source>
        <dbReference type="PROSITE" id="PS50110"/>
    </source>
</evidence>
<dbReference type="InterPro" id="IPR001789">
    <property type="entry name" value="Sig_transdc_resp-reg_receiver"/>
</dbReference>
<dbReference type="InterPro" id="IPR011006">
    <property type="entry name" value="CheY-like_superfamily"/>
</dbReference>
<evidence type="ECO:0000256" key="1">
    <source>
        <dbReference type="PROSITE-ProRule" id="PRU00169"/>
    </source>
</evidence>
<dbReference type="Gene3D" id="3.40.50.2300">
    <property type="match status" value="1"/>
</dbReference>
<comment type="caution">
    <text evidence="1">Lacks conserved residue(s) required for the propagation of feature annotation.</text>
</comment>
<dbReference type="CDD" id="cd00156">
    <property type="entry name" value="REC"/>
    <property type="match status" value="1"/>
</dbReference>
<accession>A0ABY9WZC3</accession>
<organism evidence="3 4">
    <name type="scientific">Archangium minus</name>
    <dbReference type="NCBI Taxonomy" id="83450"/>
    <lineage>
        <taxon>Bacteria</taxon>
        <taxon>Pseudomonadati</taxon>
        <taxon>Myxococcota</taxon>
        <taxon>Myxococcia</taxon>
        <taxon>Myxococcales</taxon>
        <taxon>Cystobacterineae</taxon>
        <taxon>Archangiaceae</taxon>
        <taxon>Archangium</taxon>
    </lineage>
</organism>
<dbReference type="Pfam" id="PF00072">
    <property type="entry name" value="Response_reg"/>
    <property type="match status" value="1"/>
</dbReference>
<gene>
    <name evidence="3" type="ORF">F0U60_33500</name>
</gene>
<evidence type="ECO:0000313" key="3">
    <source>
        <dbReference type="EMBL" id="WNG48491.1"/>
    </source>
</evidence>
<sequence length="197" mass="21428">MVSPCGPLPRHDAAREIGTAPATGTACRRGGVAAMGVNAVVNQHGESSRRGRASFWGEPRRRSVVFQGQVLLLENLKERRQLMFDMLVRERFEVGVVEDARDAVQLLSDGLFSESAKAPELIIGNARMLGDAGLTALERLCAHHPEVPVILYSAFTSPKLRERMARIHGACILDESAALEDLRDAALTLATSRQTSL</sequence>
<feature type="domain" description="Response regulatory" evidence="2">
    <location>
        <begin position="69"/>
        <end position="190"/>
    </location>
</feature>
<reference evidence="3 4" key="1">
    <citation type="submission" date="2019-08" db="EMBL/GenBank/DDBJ databases">
        <title>Archangium and Cystobacter genomes.</title>
        <authorList>
            <person name="Chen I.-C.K."/>
            <person name="Wielgoss S."/>
        </authorList>
    </citation>
    <scope>NUCLEOTIDE SEQUENCE [LARGE SCALE GENOMIC DNA]</scope>
    <source>
        <strain evidence="3 4">Cbm 6</strain>
    </source>
</reference>
<dbReference type="SMART" id="SM00448">
    <property type="entry name" value="REC"/>
    <property type="match status" value="1"/>
</dbReference>
<name>A0ABY9WZC3_9BACT</name>
<dbReference type="EMBL" id="CP043494">
    <property type="protein sequence ID" value="WNG48491.1"/>
    <property type="molecule type" value="Genomic_DNA"/>
</dbReference>
<proteinExistence type="predicted"/>
<dbReference type="PROSITE" id="PS50110">
    <property type="entry name" value="RESPONSE_REGULATORY"/>
    <property type="match status" value="1"/>
</dbReference>
<dbReference type="SUPFAM" id="SSF52172">
    <property type="entry name" value="CheY-like"/>
    <property type="match status" value="1"/>
</dbReference>